<evidence type="ECO:0000313" key="8">
    <source>
        <dbReference type="Proteomes" id="UP000239772"/>
    </source>
</evidence>
<dbReference type="SUPFAM" id="SSF53756">
    <property type="entry name" value="UDP-Glycosyltransferase/glycogen phosphorylase"/>
    <property type="match status" value="1"/>
</dbReference>
<protein>
    <recommendedName>
        <fullName evidence="4">UDP-N-acetylglucosamine 2-epimerase (non-hydrolyzing)</fullName>
        <ecNumber evidence="4">5.1.3.14</ecNumber>
    </recommendedName>
</protein>
<evidence type="ECO:0000256" key="4">
    <source>
        <dbReference type="ARBA" id="ARBA00038858"/>
    </source>
</evidence>
<dbReference type="EMBL" id="PVZS01000004">
    <property type="protein sequence ID" value="PSC06118.1"/>
    <property type="molecule type" value="Genomic_DNA"/>
</dbReference>
<name>A0A2T1HX09_9HYPH</name>
<proteinExistence type="inferred from homology"/>
<dbReference type="PANTHER" id="PTHR43174:SF2">
    <property type="entry name" value="UDP-N-ACETYLGLUCOSAMINE 2-EPIMERASE"/>
    <property type="match status" value="1"/>
</dbReference>
<dbReference type="GO" id="GO:0008761">
    <property type="term" value="F:UDP-N-acetylglucosamine 2-epimerase activity"/>
    <property type="evidence" value="ECO:0007669"/>
    <property type="project" value="UniProtKB-EC"/>
</dbReference>
<reference evidence="8" key="1">
    <citation type="submission" date="2018-03" db="EMBL/GenBank/DDBJ databases">
        <authorList>
            <person name="Sun L."/>
            <person name="Liu H."/>
            <person name="Chen W."/>
            <person name="Huang K."/>
            <person name="Liu W."/>
            <person name="Gao X."/>
        </authorList>
    </citation>
    <scope>NUCLEOTIDE SEQUENCE [LARGE SCALE GENOMIC DNA]</scope>
    <source>
        <strain evidence="8">SH9</strain>
    </source>
</reference>
<dbReference type="InterPro" id="IPR003331">
    <property type="entry name" value="UDP_GlcNAc_Epimerase_2_dom"/>
</dbReference>
<comment type="caution">
    <text evidence="7">The sequence shown here is derived from an EMBL/GenBank/DDBJ whole genome shotgun (WGS) entry which is preliminary data.</text>
</comment>
<dbReference type="PANTHER" id="PTHR43174">
    <property type="entry name" value="UDP-N-ACETYLGLUCOSAMINE 2-EPIMERASE"/>
    <property type="match status" value="1"/>
</dbReference>
<dbReference type="CDD" id="cd03786">
    <property type="entry name" value="GTB_UDP-GlcNAc_2-Epimerase"/>
    <property type="match status" value="1"/>
</dbReference>
<dbReference type="Proteomes" id="UP000239772">
    <property type="component" value="Unassembled WGS sequence"/>
</dbReference>
<dbReference type="InterPro" id="IPR029767">
    <property type="entry name" value="WecB-like"/>
</dbReference>
<dbReference type="RefSeq" id="WP_106335526.1">
    <property type="nucleotide sequence ID" value="NZ_PVZS01000004.1"/>
</dbReference>
<feature type="domain" description="UDP-N-acetylglucosamine 2-epimerase" evidence="6">
    <location>
        <begin position="22"/>
        <end position="366"/>
    </location>
</feature>
<organism evidence="7 8">
    <name type="scientific">Alsobacter soli</name>
    <dbReference type="NCBI Taxonomy" id="2109933"/>
    <lineage>
        <taxon>Bacteria</taxon>
        <taxon>Pseudomonadati</taxon>
        <taxon>Pseudomonadota</taxon>
        <taxon>Alphaproteobacteria</taxon>
        <taxon>Hyphomicrobiales</taxon>
        <taxon>Alsobacteraceae</taxon>
        <taxon>Alsobacter</taxon>
    </lineage>
</organism>
<dbReference type="EC" id="5.1.3.14" evidence="4"/>
<sequence length="393" mass="42448">MRILSVFGTRPEAIKMAPIVMALRALPGVESRVCVTGQHRRMLDDTLAIFGVKPDDDLDIMTGDQTLAEISARVLSGLDPIMRSYRPDFVLVQGDTATSTAAALAAFFNKVPVGHVEAGLRTGDLMSPWPEEANRRLTAVVSNRHYAPTDKARRALLAEGYPASSILVTGNTVIDALLHVADEVTAPGPVRDRLGARFDWLDAGKRMILVTGHRRESFGDGFIRICTALRELAKRDGVQIVYPVHLNPNVRQPVFDYLANVPAISLIEPQDYRSFVYLMTRASLILTDSGGVQEEAPALGKPVLVMRDTSERMEAVEAGVARLVSTDPARIVGHVSDLLDDPRRYAAMAGGANPFGDGRATARIVADLLERAGVAPLHVPARPKPAIAVAAEA</sequence>
<dbReference type="Pfam" id="PF02350">
    <property type="entry name" value="Epimerase_2"/>
    <property type="match status" value="1"/>
</dbReference>
<dbReference type="NCBIfam" id="TIGR00236">
    <property type="entry name" value="wecB"/>
    <property type="match status" value="1"/>
</dbReference>
<evidence type="ECO:0000256" key="5">
    <source>
        <dbReference type="RuleBase" id="RU003513"/>
    </source>
</evidence>
<evidence type="ECO:0000256" key="1">
    <source>
        <dbReference type="ARBA" id="ARBA00023235"/>
    </source>
</evidence>
<keyword evidence="8" id="KW-1185">Reference proteome</keyword>
<comment type="catalytic activity">
    <reaction evidence="2">
        <text>UDP-N-acetyl-alpha-D-glucosamine = UDP-N-acetyl-alpha-D-mannosamine</text>
        <dbReference type="Rhea" id="RHEA:17213"/>
        <dbReference type="ChEBI" id="CHEBI:57705"/>
        <dbReference type="ChEBI" id="CHEBI:68623"/>
        <dbReference type="EC" id="5.1.3.14"/>
    </reaction>
</comment>
<evidence type="ECO:0000256" key="3">
    <source>
        <dbReference type="ARBA" id="ARBA00038209"/>
    </source>
</evidence>
<accession>A0A2T1HX09</accession>
<dbReference type="AlphaFoldDB" id="A0A2T1HX09"/>
<evidence type="ECO:0000259" key="6">
    <source>
        <dbReference type="Pfam" id="PF02350"/>
    </source>
</evidence>
<evidence type="ECO:0000256" key="2">
    <source>
        <dbReference type="ARBA" id="ARBA00036080"/>
    </source>
</evidence>
<dbReference type="OrthoDB" id="9803238at2"/>
<dbReference type="Gene3D" id="3.40.50.2000">
    <property type="entry name" value="Glycogen Phosphorylase B"/>
    <property type="match status" value="2"/>
</dbReference>
<keyword evidence="1 5" id="KW-0413">Isomerase</keyword>
<evidence type="ECO:0000313" key="7">
    <source>
        <dbReference type="EMBL" id="PSC06118.1"/>
    </source>
</evidence>
<comment type="similarity">
    <text evidence="3 5">Belongs to the UDP-N-acetylglucosamine 2-epimerase family.</text>
</comment>
<gene>
    <name evidence="7" type="ORF">SLNSH_04750</name>
</gene>